<evidence type="ECO:0000256" key="3">
    <source>
        <dbReference type="RuleBase" id="RU363019"/>
    </source>
</evidence>
<dbReference type="GO" id="GO:0016018">
    <property type="term" value="F:cyclosporin A binding"/>
    <property type="evidence" value="ECO:0007669"/>
    <property type="project" value="TreeGrafter"/>
</dbReference>
<dbReference type="Pfam" id="PF00160">
    <property type="entry name" value="Pro_isomerase"/>
    <property type="match status" value="1"/>
</dbReference>
<proteinExistence type="inferred from homology"/>
<dbReference type="EC" id="5.2.1.8" evidence="3"/>
<reference evidence="5" key="1">
    <citation type="submission" date="2022-01" db="EMBL/GenBank/DDBJ databases">
        <title>Genome Sequence Resource for Two Populations of Ditylenchus destructor, the Migratory Endoparasitic Phytonematode.</title>
        <authorList>
            <person name="Zhang H."/>
            <person name="Lin R."/>
            <person name="Xie B."/>
        </authorList>
    </citation>
    <scope>NUCLEOTIDE SEQUENCE</scope>
    <source>
        <strain evidence="5">BazhouSP</strain>
    </source>
</reference>
<evidence type="ECO:0000259" key="4">
    <source>
        <dbReference type="PROSITE" id="PS50072"/>
    </source>
</evidence>
<dbReference type="Gene3D" id="2.40.100.10">
    <property type="entry name" value="Cyclophilin-like"/>
    <property type="match status" value="1"/>
</dbReference>
<dbReference type="PROSITE" id="PS50072">
    <property type="entry name" value="CSA_PPIASE_2"/>
    <property type="match status" value="1"/>
</dbReference>
<dbReference type="GO" id="GO:0005737">
    <property type="term" value="C:cytoplasm"/>
    <property type="evidence" value="ECO:0007669"/>
    <property type="project" value="TreeGrafter"/>
</dbReference>
<dbReference type="InterPro" id="IPR002130">
    <property type="entry name" value="Cyclophilin-type_PPIase_dom"/>
</dbReference>
<feature type="domain" description="PPIase cyclophilin-type" evidence="4">
    <location>
        <begin position="1"/>
        <end position="119"/>
    </location>
</feature>
<evidence type="ECO:0000313" key="5">
    <source>
        <dbReference type="EMBL" id="KAI1719140.1"/>
    </source>
</evidence>
<dbReference type="InterPro" id="IPR024936">
    <property type="entry name" value="Cyclophilin-type_PPIase"/>
</dbReference>
<dbReference type="PANTHER" id="PTHR11071">
    <property type="entry name" value="PEPTIDYL-PROLYL CIS-TRANS ISOMERASE"/>
    <property type="match status" value="1"/>
</dbReference>
<keyword evidence="1 3" id="KW-0697">Rotamase</keyword>
<gene>
    <name evidence="5" type="ORF">DdX_06268</name>
</gene>
<accession>A0AAD4R393</accession>
<comment type="similarity">
    <text evidence="3">Belongs to the cyclophilin-type PPIase family.</text>
</comment>
<comment type="function">
    <text evidence="3">PPIases accelerate the folding of proteins. It catalyzes the cis-trans isomerization of proline imidic peptide bonds in oligopeptides.</text>
</comment>
<keyword evidence="6" id="KW-1185">Reference proteome</keyword>
<dbReference type="SUPFAM" id="SSF50891">
    <property type="entry name" value="Cyclophilin-like"/>
    <property type="match status" value="1"/>
</dbReference>
<dbReference type="Proteomes" id="UP001201812">
    <property type="component" value="Unassembled WGS sequence"/>
</dbReference>
<comment type="catalytic activity">
    <reaction evidence="3">
        <text>[protein]-peptidylproline (omega=180) = [protein]-peptidylproline (omega=0)</text>
        <dbReference type="Rhea" id="RHEA:16237"/>
        <dbReference type="Rhea" id="RHEA-COMP:10747"/>
        <dbReference type="Rhea" id="RHEA-COMP:10748"/>
        <dbReference type="ChEBI" id="CHEBI:83833"/>
        <dbReference type="ChEBI" id="CHEBI:83834"/>
        <dbReference type="EC" id="5.2.1.8"/>
    </reaction>
</comment>
<evidence type="ECO:0000256" key="2">
    <source>
        <dbReference type="ARBA" id="ARBA00023235"/>
    </source>
</evidence>
<name>A0AAD4R393_9BILA</name>
<comment type="caution">
    <text evidence="5">The sequence shown here is derived from an EMBL/GenBank/DDBJ whole genome shotgun (WGS) entry which is preliminary data.</text>
</comment>
<dbReference type="GO" id="GO:0006457">
    <property type="term" value="P:protein folding"/>
    <property type="evidence" value="ECO:0007669"/>
    <property type="project" value="TreeGrafter"/>
</dbReference>
<dbReference type="PANTHER" id="PTHR11071:SF561">
    <property type="entry name" value="PEPTIDYL-PROLYL CIS-TRANS ISOMERASE D-RELATED"/>
    <property type="match status" value="1"/>
</dbReference>
<dbReference type="PRINTS" id="PR00153">
    <property type="entry name" value="CSAPPISMRASE"/>
</dbReference>
<evidence type="ECO:0000313" key="6">
    <source>
        <dbReference type="Proteomes" id="UP001201812"/>
    </source>
</evidence>
<dbReference type="GO" id="GO:0003755">
    <property type="term" value="F:peptidyl-prolyl cis-trans isomerase activity"/>
    <property type="evidence" value="ECO:0007669"/>
    <property type="project" value="UniProtKB-UniRule"/>
</dbReference>
<evidence type="ECO:0000256" key="1">
    <source>
        <dbReference type="ARBA" id="ARBA00023110"/>
    </source>
</evidence>
<sequence length="120" mass="12814">MITIAFNTIFKPFMFQGGDFINGDGTCGEGIYGERFDKESFAAKHDSPGILSTVDNGSGVDGSQFRITLCAWPNVFDSVSVAFGKIVQGIDILNAIEKEGPETGYGAPKKNVVIIDCGQL</sequence>
<organism evidence="5 6">
    <name type="scientific">Ditylenchus destructor</name>
    <dbReference type="NCBI Taxonomy" id="166010"/>
    <lineage>
        <taxon>Eukaryota</taxon>
        <taxon>Metazoa</taxon>
        <taxon>Ecdysozoa</taxon>
        <taxon>Nematoda</taxon>
        <taxon>Chromadorea</taxon>
        <taxon>Rhabditida</taxon>
        <taxon>Tylenchina</taxon>
        <taxon>Tylenchomorpha</taxon>
        <taxon>Sphaerularioidea</taxon>
        <taxon>Anguinidae</taxon>
        <taxon>Anguininae</taxon>
        <taxon>Ditylenchus</taxon>
    </lineage>
</organism>
<dbReference type="InterPro" id="IPR029000">
    <property type="entry name" value="Cyclophilin-like_dom_sf"/>
</dbReference>
<dbReference type="AlphaFoldDB" id="A0AAD4R393"/>
<keyword evidence="2 3" id="KW-0413">Isomerase</keyword>
<dbReference type="PIRSF" id="PIRSF001467">
    <property type="entry name" value="Peptidylpro_ismrse"/>
    <property type="match status" value="1"/>
</dbReference>
<protein>
    <recommendedName>
        <fullName evidence="3">Peptidyl-prolyl cis-trans isomerase</fullName>
        <shortName evidence="3">PPIase</shortName>
        <ecNumber evidence="3">5.2.1.8</ecNumber>
    </recommendedName>
</protein>
<dbReference type="EMBL" id="JAKKPZ010000007">
    <property type="protein sequence ID" value="KAI1719140.1"/>
    <property type="molecule type" value="Genomic_DNA"/>
</dbReference>